<evidence type="ECO:0000256" key="4">
    <source>
        <dbReference type="ARBA" id="ARBA00023136"/>
    </source>
</evidence>
<name>A0A501QMW7_9FLAO</name>
<evidence type="ECO:0000259" key="6">
    <source>
        <dbReference type="Pfam" id="PF06271"/>
    </source>
</evidence>
<reference evidence="7 8" key="2">
    <citation type="submission" date="2019-06" db="EMBL/GenBank/DDBJ databases">
        <authorList>
            <person name="Seo Y."/>
        </authorList>
    </citation>
    <scope>NUCLEOTIDE SEQUENCE [LARGE SCALE GENOMIC DNA]</scope>
    <source>
        <strain evidence="7 8">MaA-Y11</strain>
    </source>
</reference>
<keyword evidence="2 5" id="KW-0812">Transmembrane</keyword>
<evidence type="ECO:0000313" key="7">
    <source>
        <dbReference type="EMBL" id="TPD73575.1"/>
    </source>
</evidence>
<dbReference type="RefSeq" id="WP_139997796.1">
    <property type="nucleotide sequence ID" value="NZ_VFJE01000046.1"/>
</dbReference>
<dbReference type="OrthoDB" id="9814143at2"/>
<feature type="transmembrane region" description="Helical" evidence="5">
    <location>
        <begin position="25"/>
        <end position="50"/>
    </location>
</feature>
<feature type="transmembrane region" description="Helical" evidence="5">
    <location>
        <begin position="70"/>
        <end position="87"/>
    </location>
</feature>
<gene>
    <name evidence="7" type="ORF">FJA49_00660</name>
</gene>
<feature type="domain" description="RDD" evidence="6">
    <location>
        <begin position="19"/>
        <end position="152"/>
    </location>
</feature>
<evidence type="ECO:0000256" key="3">
    <source>
        <dbReference type="ARBA" id="ARBA00022989"/>
    </source>
</evidence>
<dbReference type="PANTHER" id="PTHR38480:SF1">
    <property type="entry name" value="SLR0254 PROTEIN"/>
    <property type="match status" value="1"/>
</dbReference>
<keyword evidence="4 5" id="KW-0472">Membrane</keyword>
<organism evidence="7 8">
    <name type="scientific">Flavobacterium microcysteis</name>
    <dbReference type="NCBI Taxonomy" id="2596891"/>
    <lineage>
        <taxon>Bacteria</taxon>
        <taxon>Pseudomonadati</taxon>
        <taxon>Bacteroidota</taxon>
        <taxon>Flavobacteriia</taxon>
        <taxon>Flavobacteriales</taxon>
        <taxon>Flavobacteriaceae</taxon>
        <taxon>Flavobacterium</taxon>
    </lineage>
</organism>
<accession>A0A501QMW7</accession>
<keyword evidence="3 5" id="KW-1133">Transmembrane helix</keyword>
<feature type="transmembrane region" description="Helical" evidence="5">
    <location>
        <begin position="118"/>
        <end position="139"/>
    </location>
</feature>
<dbReference type="EMBL" id="VFJE01000046">
    <property type="protein sequence ID" value="TPD73575.1"/>
    <property type="molecule type" value="Genomic_DNA"/>
</dbReference>
<comment type="subcellular location">
    <subcellularLocation>
        <location evidence="1">Membrane</location>
        <topology evidence="1">Multi-pass membrane protein</topology>
    </subcellularLocation>
</comment>
<evidence type="ECO:0000313" key="8">
    <source>
        <dbReference type="Proteomes" id="UP000319175"/>
    </source>
</evidence>
<proteinExistence type="predicted"/>
<evidence type="ECO:0000256" key="5">
    <source>
        <dbReference type="SAM" id="Phobius"/>
    </source>
</evidence>
<keyword evidence="8" id="KW-1185">Reference proteome</keyword>
<evidence type="ECO:0000256" key="1">
    <source>
        <dbReference type="ARBA" id="ARBA00004141"/>
    </source>
</evidence>
<comment type="caution">
    <text evidence="7">The sequence shown here is derived from an EMBL/GenBank/DDBJ whole genome shotgun (WGS) entry which is preliminary data.</text>
</comment>
<dbReference type="PANTHER" id="PTHR38480">
    <property type="entry name" value="SLR0254 PROTEIN"/>
    <property type="match status" value="1"/>
</dbReference>
<protein>
    <submittedName>
        <fullName evidence="7">RDD family protein</fullName>
    </submittedName>
</protein>
<dbReference type="GO" id="GO:0016020">
    <property type="term" value="C:membrane"/>
    <property type="evidence" value="ECO:0007669"/>
    <property type="project" value="UniProtKB-SubCell"/>
</dbReference>
<dbReference type="InterPro" id="IPR010432">
    <property type="entry name" value="RDD"/>
</dbReference>
<evidence type="ECO:0000256" key="2">
    <source>
        <dbReference type="ARBA" id="ARBA00022692"/>
    </source>
</evidence>
<dbReference type="Proteomes" id="UP000319175">
    <property type="component" value="Unassembled WGS sequence"/>
</dbReference>
<dbReference type="Pfam" id="PF06271">
    <property type="entry name" value="RDD"/>
    <property type="match status" value="1"/>
</dbReference>
<dbReference type="AlphaFoldDB" id="A0A501QMW7"/>
<reference evidence="7 8" key="1">
    <citation type="submission" date="2019-06" db="EMBL/GenBank/DDBJ databases">
        <title>Flavobacterium sp. MaA-Y11 from geoumgang.</title>
        <authorList>
            <person name="Jeong S."/>
        </authorList>
    </citation>
    <scope>NUCLEOTIDE SEQUENCE [LARGE SCALE GENOMIC DNA]</scope>
    <source>
        <strain evidence="7 8">MaA-Y11</strain>
    </source>
</reference>
<sequence>MTQLSINTTQNVNINFTAATIGDRILAYMLDFLVKAAYVIVVYYIFFYALGINKLMGRMNDKWSEASIQIMFYLPVIFYSLILESLLEGQTLGKRLLKIKVVKIDGYQASFGDYIMRWIFRIVDVNLSSGIIGLVSIIASEKSQRLGDMAAGTSVISLKNNINISHTILEEIDVNYVPTYPLVIKLSDNDARIIKETFNNARTNRDYQMISKLKTKIEDVTGIRSQSGNEEDFIRTILKDYNYYTQKM</sequence>